<dbReference type="SMART" id="SM00184">
    <property type="entry name" value="RING"/>
    <property type="match status" value="1"/>
</dbReference>
<evidence type="ECO:0000259" key="5">
    <source>
        <dbReference type="PROSITE" id="PS50089"/>
    </source>
</evidence>
<dbReference type="EMBL" id="OX451736">
    <property type="protein sequence ID" value="CAI8590558.1"/>
    <property type="molecule type" value="Genomic_DNA"/>
</dbReference>
<evidence type="ECO:0000256" key="1">
    <source>
        <dbReference type="ARBA" id="ARBA00022723"/>
    </source>
</evidence>
<evidence type="ECO:0000256" key="3">
    <source>
        <dbReference type="ARBA" id="ARBA00022833"/>
    </source>
</evidence>
<dbReference type="PANTHER" id="PTHR47258:SF1">
    <property type="entry name" value="E3 UBIQUITIN-PROTEIN LIGASE XERICO-RELATED"/>
    <property type="match status" value="1"/>
</dbReference>
<proteinExistence type="predicted"/>
<dbReference type="Proteomes" id="UP001157006">
    <property type="component" value="Chromosome 1L"/>
</dbReference>
<dbReference type="PROSITE" id="PS50089">
    <property type="entry name" value="ZF_RING_2"/>
    <property type="match status" value="1"/>
</dbReference>
<gene>
    <name evidence="6" type="ORF">VFH_I446760</name>
</gene>
<reference evidence="6 7" key="1">
    <citation type="submission" date="2023-01" db="EMBL/GenBank/DDBJ databases">
        <authorList>
            <person name="Kreplak J."/>
        </authorList>
    </citation>
    <scope>NUCLEOTIDE SEQUENCE [LARGE SCALE GENOMIC DNA]</scope>
</reference>
<evidence type="ECO:0000256" key="2">
    <source>
        <dbReference type="ARBA" id="ARBA00022771"/>
    </source>
</evidence>
<dbReference type="Gene3D" id="3.30.40.10">
    <property type="entry name" value="Zinc/RING finger domain, C3HC4 (zinc finger)"/>
    <property type="match status" value="1"/>
</dbReference>
<dbReference type="PANTHER" id="PTHR47258">
    <property type="match status" value="1"/>
</dbReference>
<name>A0AAV0YZ31_VICFA</name>
<keyword evidence="3" id="KW-0862">Zinc</keyword>
<sequence length="141" mass="16804">MMSPLIRIALAINLICNNHTVKILMKYSTHLHIFLKWIFNIFSYYLSYPLCKFQCFHGVSKYVNESQEDVDCAVCLSKVKEKEEISELQCKHVFHKDCLETWISFKCYNTTCPICRVSVGLVREMDDQWFNEEDFQISWLR</sequence>
<dbReference type="InterPro" id="IPR044249">
    <property type="entry name" value="XERICO-like"/>
</dbReference>
<dbReference type="GO" id="GO:0008270">
    <property type="term" value="F:zinc ion binding"/>
    <property type="evidence" value="ECO:0007669"/>
    <property type="project" value="UniProtKB-KW"/>
</dbReference>
<dbReference type="InterPro" id="IPR001841">
    <property type="entry name" value="Znf_RING"/>
</dbReference>
<dbReference type="InterPro" id="IPR013083">
    <property type="entry name" value="Znf_RING/FYVE/PHD"/>
</dbReference>
<dbReference type="AlphaFoldDB" id="A0AAV0YZ31"/>
<keyword evidence="2 4" id="KW-0863">Zinc-finger</keyword>
<evidence type="ECO:0000313" key="6">
    <source>
        <dbReference type="EMBL" id="CAI8590558.1"/>
    </source>
</evidence>
<evidence type="ECO:0000256" key="4">
    <source>
        <dbReference type="PROSITE-ProRule" id="PRU00175"/>
    </source>
</evidence>
<dbReference type="InterPro" id="IPR011016">
    <property type="entry name" value="Znf_RING-CH"/>
</dbReference>
<dbReference type="Pfam" id="PF13639">
    <property type="entry name" value="zf-RING_2"/>
    <property type="match status" value="1"/>
</dbReference>
<keyword evidence="7" id="KW-1185">Reference proteome</keyword>
<accession>A0AAV0YZ31</accession>
<dbReference type="SUPFAM" id="SSF57850">
    <property type="entry name" value="RING/U-box"/>
    <property type="match status" value="1"/>
</dbReference>
<keyword evidence="1" id="KW-0479">Metal-binding</keyword>
<dbReference type="SMART" id="SM00744">
    <property type="entry name" value="RINGv"/>
    <property type="match status" value="1"/>
</dbReference>
<protein>
    <recommendedName>
        <fullName evidence="5">RING-type domain-containing protein</fullName>
    </recommendedName>
</protein>
<organism evidence="6 7">
    <name type="scientific">Vicia faba</name>
    <name type="common">Broad bean</name>
    <name type="synonym">Faba vulgaris</name>
    <dbReference type="NCBI Taxonomy" id="3906"/>
    <lineage>
        <taxon>Eukaryota</taxon>
        <taxon>Viridiplantae</taxon>
        <taxon>Streptophyta</taxon>
        <taxon>Embryophyta</taxon>
        <taxon>Tracheophyta</taxon>
        <taxon>Spermatophyta</taxon>
        <taxon>Magnoliopsida</taxon>
        <taxon>eudicotyledons</taxon>
        <taxon>Gunneridae</taxon>
        <taxon>Pentapetalae</taxon>
        <taxon>rosids</taxon>
        <taxon>fabids</taxon>
        <taxon>Fabales</taxon>
        <taxon>Fabaceae</taxon>
        <taxon>Papilionoideae</taxon>
        <taxon>50 kb inversion clade</taxon>
        <taxon>NPAAA clade</taxon>
        <taxon>Hologalegina</taxon>
        <taxon>IRL clade</taxon>
        <taxon>Fabeae</taxon>
        <taxon>Vicia</taxon>
    </lineage>
</organism>
<evidence type="ECO:0000313" key="7">
    <source>
        <dbReference type="Proteomes" id="UP001157006"/>
    </source>
</evidence>
<feature type="domain" description="RING-type" evidence="5">
    <location>
        <begin position="72"/>
        <end position="116"/>
    </location>
</feature>